<dbReference type="InterPro" id="IPR050478">
    <property type="entry name" value="Ethylene_sulfur-biosynth"/>
</dbReference>
<feature type="domain" description="Alliinase C-terminal" evidence="2">
    <location>
        <begin position="1"/>
        <end position="146"/>
    </location>
</feature>
<dbReference type="PANTHER" id="PTHR43795:SF15">
    <property type="entry name" value="TRYPTOPHAN AMINOTRANSFERASE-RELATED PROTEIN 1"/>
    <property type="match status" value="1"/>
</dbReference>
<dbReference type="InterPro" id="IPR015422">
    <property type="entry name" value="PyrdxlP-dep_Trfase_small"/>
</dbReference>
<dbReference type="InterPro" id="IPR015424">
    <property type="entry name" value="PyrdxlP-dep_Trfase"/>
</dbReference>
<accession>A0A7J8RJG9</accession>
<reference evidence="3 4" key="1">
    <citation type="journal article" date="2019" name="Genome Biol. Evol.">
        <title>Insights into the evolution of the New World diploid cottons (Gossypium, subgenus Houzingenia) based on genome sequencing.</title>
        <authorList>
            <person name="Grover C.E."/>
            <person name="Arick M.A. 2nd"/>
            <person name="Thrash A."/>
            <person name="Conover J.L."/>
            <person name="Sanders W.S."/>
            <person name="Peterson D.G."/>
            <person name="Frelichowski J.E."/>
            <person name="Scheffler J.A."/>
            <person name="Scheffler B.E."/>
            <person name="Wendel J.F."/>
        </authorList>
    </citation>
    <scope>NUCLEOTIDE SEQUENCE [LARGE SCALE GENOMIC DNA]</scope>
    <source>
        <strain evidence="3">27</strain>
        <tissue evidence="3">Leaf</tissue>
    </source>
</reference>
<dbReference type="SUPFAM" id="SSF53383">
    <property type="entry name" value="PLP-dependent transferases"/>
    <property type="match status" value="1"/>
</dbReference>
<evidence type="ECO:0000259" key="2">
    <source>
        <dbReference type="Pfam" id="PF04864"/>
    </source>
</evidence>
<comment type="caution">
    <text evidence="3">The sequence shown here is derived from an EMBL/GenBank/DDBJ whole genome shotgun (WGS) entry which is preliminary data.</text>
</comment>
<evidence type="ECO:0000256" key="1">
    <source>
        <dbReference type="ARBA" id="ARBA00022898"/>
    </source>
</evidence>
<evidence type="ECO:0000313" key="4">
    <source>
        <dbReference type="Proteomes" id="UP000593561"/>
    </source>
</evidence>
<dbReference type="AlphaFoldDB" id="A0A7J8RJG9"/>
<proteinExistence type="predicted"/>
<dbReference type="Pfam" id="PF04864">
    <property type="entry name" value="Alliinase_C"/>
    <property type="match status" value="1"/>
</dbReference>
<gene>
    <name evidence="3" type="ORF">Godav_014091</name>
</gene>
<keyword evidence="4" id="KW-1185">Reference proteome</keyword>
<dbReference type="Proteomes" id="UP000593561">
    <property type="component" value="Unassembled WGS sequence"/>
</dbReference>
<dbReference type="GO" id="GO:0008483">
    <property type="term" value="F:transaminase activity"/>
    <property type="evidence" value="ECO:0007669"/>
    <property type="project" value="TreeGrafter"/>
</dbReference>
<dbReference type="GO" id="GO:0006520">
    <property type="term" value="P:amino acid metabolic process"/>
    <property type="evidence" value="ECO:0007669"/>
    <property type="project" value="TreeGrafter"/>
</dbReference>
<dbReference type="Gene3D" id="3.90.1150.10">
    <property type="entry name" value="Aspartate Aminotransferase, domain 1"/>
    <property type="match status" value="1"/>
</dbReference>
<dbReference type="PANTHER" id="PTHR43795">
    <property type="entry name" value="BIFUNCTIONAL ASPARTATE AMINOTRANSFERASE AND GLUTAMATE/ASPARTATE-PREPHENATE AMINOTRANSFERASE-RELATED"/>
    <property type="match status" value="1"/>
</dbReference>
<evidence type="ECO:0000313" key="3">
    <source>
        <dbReference type="EMBL" id="MBA0613713.1"/>
    </source>
</evidence>
<dbReference type="EMBL" id="JABFAC010000005">
    <property type="protein sequence ID" value="MBA0613713.1"/>
    <property type="molecule type" value="Genomic_DNA"/>
</dbReference>
<dbReference type="InterPro" id="IPR006948">
    <property type="entry name" value="Alliinase_C"/>
</dbReference>
<name>A0A7J8RJG9_GOSDV</name>
<keyword evidence="1" id="KW-0663">Pyridoxal phosphate</keyword>
<protein>
    <recommendedName>
        <fullName evidence="2">Alliinase C-terminal domain-containing protein</fullName>
    </recommendedName>
</protein>
<sequence length="155" mass="17598">MVKFMELSSIGVSKESQLRAAKILEVISDDCQNSAPDKGENFFEYGQRLMSDRWEKLREVVKRNGVFSLPKYPQDYCNFIGKYTDPSPAFAWLKSKDGLNCDNLLRELKIVTRGGTNFGVDSNYTRISMLSPDEEFNLLLERLSAIKGTIINGNN</sequence>
<organism evidence="3 4">
    <name type="scientific">Gossypium davidsonii</name>
    <name type="common">Davidson's cotton</name>
    <name type="synonym">Gossypium klotzschianum subsp. davidsonii</name>
    <dbReference type="NCBI Taxonomy" id="34287"/>
    <lineage>
        <taxon>Eukaryota</taxon>
        <taxon>Viridiplantae</taxon>
        <taxon>Streptophyta</taxon>
        <taxon>Embryophyta</taxon>
        <taxon>Tracheophyta</taxon>
        <taxon>Spermatophyta</taxon>
        <taxon>Magnoliopsida</taxon>
        <taxon>eudicotyledons</taxon>
        <taxon>Gunneridae</taxon>
        <taxon>Pentapetalae</taxon>
        <taxon>rosids</taxon>
        <taxon>malvids</taxon>
        <taxon>Malvales</taxon>
        <taxon>Malvaceae</taxon>
        <taxon>Malvoideae</taxon>
        <taxon>Gossypium</taxon>
    </lineage>
</organism>
<dbReference type="GO" id="GO:0016846">
    <property type="term" value="F:carbon-sulfur lyase activity"/>
    <property type="evidence" value="ECO:0007669"/>
    <property type="project" value="InterPro"/>
</dbReference>